<dbReference type="Proteomes" id="UP000037923">
    <property type="component" value="Unassembled WGS sequence"/>
</dbReference>
<comment type="caution">
    <text evidence="2">The sequence shown here is derived from an EMBL/GenBank/DDBJ whole genome shotgun (WGS) entry which is preliminary data.</text>
</comment>
<accession>A0A0N0DYG0</accession>
<dbReference type="RefSeq" id="XP_015662534.1">
    <property type="nucleotide sequence ID" value="XM_015799056.1"/>
</dbReference>
<feature type="compositionally biased region" description="Low complexity" evidence="1">
    <location>
        <begin position="29"/>
        <end position="38"/>
    </location>
</feature>
<reference evidence="2 3" key="1">
    <citation type="submission" date="2015-07" db="EMBL/GenBank/DDBJ databases">
        <title>High-quality genome of monoxenous trypanosomatid Leptomonas pyrrhocoris.</title>
        <authorList>
            <person name="Flegontov P."/>
            <person name="Butenko A."/>
            <person name="Firsov S."/>
            <person name="Vlcek C."/>
            <person name="Logacheva M.D."/>
            <person name="Field M."/>
            <person name="Filatov D."/>
            <person name="Flegontova O."/>
            <person name="Gerasimov E."/>
            <person name="Jackson A.P."/>
            <person name="Kelly S."/>
            <person name="Opperdoes F."/>
            <person name="O'Reilly A."/>
            <person name="Votypka J."/>
            <person name="Yurchenko V."/>
            <person name="Lukes J."/>
        </authorList>
    </citation>
    <scope>NUCLEOTIDE SEQUENCE [LARGE SCALE GENOMIC DNA]</scope>
    <source>
        <strain evidence="2">H10</strain>
    </source>
</reference>
<evidence type="ECO:0000313" key="3">
    <source>
        <dbReference type="Proteomes" id="UP000037923"/>
    </source>
</evidence>
<evidence type="ECO:0000313" key="2">
    <source>
        <dbReference type="EMBL" id="KPA84095.1"/>
    </source>
</evidence>
<evidence type="ECO:0000256" key="1">
    <source>
        <dbReference type="SAM" id="MobiDB-lite"/>
    </source>
</evidence>
<proteinExistence type="predicted"/>
<feature type="compositionally biased region" description="Basic and acidic residues" evidence="1">
    <location>
        <begin position="298"/>
        <end position="333"/>
    </location>
</feature>
<feature type="region of interest" description="Disordered" evidence="1">
    <location>
        <begin position="275"/>
        <end position="359"/>
    </location>
</feature>
<feature type="compositionally biased region" description="Gly residues" evidence="1">
    <location>
        <begin position="279"/>
        <end position="295"/>
    </location>
</feature>
<dbReference type="EMBL" id="LGTL01000003">
    <property type="protein sequence ID" value="KPA84094.1"/>
    <property type="molecule type" value="Genomic_DNA"/>
</dbReference>
<dbReference type="EMBL" id="LGTL01000003">
    <property type="protein sequence ID" value="KPA84095.1"/>
    <property type="molecule type" value="Genomic_DNA"/>
</dbReference>
<dbReference type="AlphaFoldDB" id="A0A0N0DYG0"/>
<protein>
    <submittedName>
        <fullName evidence="2">Uncharacterized protein</fullName>
    </submittedName>
</protein>
<dbReference type="EMBL" id="LGTL01000003">
    <property type="protein sequence ID" value="KPA84093.1"/>
    <property type="molecule type" value="Genomic_DNA"/>
</dbReference>
<feature type="compositionally biased region" description="Basic and acidic residues" evidence="1">
    <location>
        <begin position="98"/>
        <end position="107"/>
    </location>
</feature>
<sequence>MHGGGHNAGAPRTMQRTKEKLPSQKMLNEALAAEATTLPPVPPESPKEEMVDDYEEHHHTKATMAERRAERAERTADADKQHQRGRDSNSDDDDDDARSDNTARTEFHYTHPKPRVLTGALFMWEHVASFSEPVQVAQVERVSRDVAAHLKESNKGPRLMQRYWNAQWCRMVRKEEDVPVEKRYLPPNMLTRSEGKRRWKKVFVEEYPFFLDRTYQRHGVRNNDVNEAKVLFHVEALNPNRTAAELRKMELTVEEARAKEQRKRGVEVEFEHVEENGAGASGEGGAGAGGCGGVVRPGLDDTRRDHAAREKGRPRAVQKDSYSRADYKEDFRTGARKGKHQKGGTNRWDNFDSYGDYDY</sequence>
<dbReference type="RefSeq" id="XP_015662533.1">
    <property type="nucleotide sequence ID" value="XM_015799055.1"/>
</dbReference>
<keyword evidence="3" id="KW-1185">Reference proteome</keyword>
<dbReference type="GeneID" id="26902491"/>
<organism evidence="2 3">
    <name type="scientific">Leptomonas pyrrhocoris</name>
    <name type="common">Firebug parasite</name>
    <dbReference type="NCBI Taxonomy" id="157538"/>
    <lineage>
        <taxon>Eukaryota</taxon>
        <taxon>Discoba</taxon>
        <taxon>Euglenozoa</taxon>
        <taxon>Kinetoplastea</taxon>
        <taxon>Metakinetoplastina</taxon>
        <taxon>Trypanosomatida</taxon>
        <taxon>Trypanosomatidae</taxon>
        <taxon>Leishmaniinae</taxon>
        <taxon>Leptomonas</taxon>
    </lineage>
</organism>
<feature type="region of interest" description="Disordered" evidence="1">
    <location>
        <begin position="1"/>
        <end position="107"/>
    </location>
</feature>
<dbReference type="RefSeq" id="XP_015662532.1">
    <property type="nucleotide sequence ID" value="XM_015799054.1"/>
</dbReference>
<dbReference type="VEuPathDB" id="TriTrypDB:LpyrH10_03_3470"/>
<feature type="compositionally biased region" description="Basic and acidic residues" evidence="1">
    <location>
        <begin position="64"/>
        <end position="89"/>
    </location>
</feature>
<dbReference type="OMA" id="YTRSDYK"/>
<dbReference type="OrthoDB" id="277978at2759"/>
<gene>
    <name evidence="2" type="ORF">ABB37_02196</name>
</gene>
<name>A0A0N0DYG0_LEPPY</name>